<dbReference type="VEuPathDB" id="FungiDB:Z518_04687"/>
<dbReference type="InterPro" id="IPR052761">
    <property type="entry name" value="Fungal_Detox/Toxin_TFs"/>
</dbReference>
<protein>
    <submittedName>
        <fullName evidence="1">Rhinocladiella mackenziei CBS 650.93 unplaced genomic scaffold supercont1.3, whole genome shotgun sequence</fullName>
    </submittedName>
</protein>
<dbReference type="PANTHER" id="PTHR47425">
    <property type="entry name" value="FARB-RELATED"/>
    <property type="match status" value="1"/>
</dbReference>
<keyword evidence="2" id="KW-1185">Reference proteome</keyword>
<dbReference type="STRING" id="1442369.A0A0D2IU70"/>
<dbReference type="EMBL" id="KN847477">
    <property type="protein sequence ID" value="KIX06711.1"/>
    <property type="molecule type" value="Genomic_DNA"/>
</dbReference>
<sequence>MDGRRASANAWQGRARFEPLSAALRHQLIANYITWHHPFNPVLSGTDIQGLLRSQPGQYSPSQLLLNATFFIGGETIDSASLIEAGFKNKQAARRIFFSRALKADQARKALYQRRYEKDPVINVQTLLLLSFSDSKGHLCGYPNACYNDCSMIGLALQVHRDNSKYMLGTEKEPFWRGLWWLCFAREQELRWRYGHQPGTTTAGDVPMSVDEDPPFDLTVPGDLDVKGNQDDAASNMLKLVCLRRIELFHGQFLRWSRLQSLAHADGGNSPKPSSRVALLNGLLLWFSQLEPEIVSLASLACPQNDCSYVAATHTARLLIMFNLQIFIVADMTAIDPCQEVGYPKFETINKVGQVRERALQGLLQVTTAMCENGLIRVTSSEVLAQLIGTLTKHLIQSEHDAQEFRQSVGYISKLPDFETQTQELLLQLIRGLETRRL</sequence>
<dbReference type="PANTHER" id="PTHR47425:SF3">
    <property type="entry name" value="ZN(II)2CYS6 TRANSCRIPTION FACTOR (EUROFUNG)"/>
    <property type="match status" value="1"/>
</dbReference>
<organism evidence="1 2">
    <name type="scientific">Rhinocladiella mackenziei CBS 650.93</name>
    <dbReference type="NCBI Taxonomy" id="1442369"/>
    <lineage>
        <taxon>Eukaryota</taxon>
        <taxon>Fungi</taxon>
        <taxon>Dikarya</taxon>
        <taxon>Ascomycota</taxon>
        <taxon>Pezizomycotina</taxon>
        <taxon>Eurotiomycetes</taxon>
        <taxon>Chaetothyriomycetidae</taxon>
        <taxon>Chaetothyriales</taxon>
        <taxon>Herpotrichiellaceae</taxon>
        <taxon>Rhinocladiella</taxon>
    </lineage>
</organism>
<dbReference type="GeneID" id="25292758"/>
<name>A0A0D2IU70_9EURO</name>
<dbReference type="HOGENOM" id="CLU_625766_0_0_1"/>
<reference evidence="1 2" key="1">
    <citation type="submission" date="2015-01" db="EMBL/GenBank/DDBJ databases">
        <title>The Genome Sequence of Rhinocladiella mackenzie CBS 650.93.</title>
        <authorList>
            <consortium name="The Broad Institute Genomics Platform"/>
            <person name="Cuomo C."/>
            <person name="de Hoog S."/>
            <person name="Gorbushina A."/>
            <person name="Stielow B."/>
            <person name="Teixiera M."/>
            <person name="Abouelleil A."/>
            <person name="Chapman S.B."/>
            <person name="Priest M."/>
            <person name="Young S.K."/>
            <person name="Wortman J."/>
            <person name="Nusbaum C."/>
            <person name="Birren B."/>
        </authorList>
    </citation>
    <scope>NUCLEOTIDE SEQUENCE [LARGE SCALE GENOMIC DNA]</scope>
    <source>
        <strain evidence="1 2">CBS 650.93</strain>
    </source>
</reference>
<evidence type="ECO:0000313" key="2">
    <source>
        <dbReference type="Proteomes" id="UP000053617"/>
    </source>
</evidence>
<dbReference type="Proteomes" id="UP000053617">
    <property type="component" value="Unassembled WGS sequence"/>
</dbReference>
<accession>A0A0D2IU70</accession>
<proteinExistence type="predicted"/>
<gene>
    <name evidence="1" type="ORF">Z518_04687</name>
</gene>
<dbReference type="RefSeq" id="XP_013273847.1">
    <property type="nucleotide sequence ID" value="XM_013418393.1"/>
</dbReference>
<dbReference type="CDD" id="cd12148">
    <property type="entry name" value="fungal_TF_MHR"/>
    <property type="match status" value="1"/>
</dbReference>
<dbReference type="AlphaFoldDB" id="A0A0D2IU70"/>
<evidence type="ECO:0000313" key="1">
    <source>
        <dbReference type="EMBL" id="KIX06711.1"/>
    </source>
</evidence>